<organism evidence="1 2">
    <name type="scientific">Piloderma croceum (strain F 1598)</name>
    <dbReference type="NCBI Taxonomy" id="765440"/>
    <lineage>
        <taxon>Eukaryota</taxon>
        <taxon>Fungi</taxon>
        <taxon>Dikarya</taxon>
        <taxon>Basidiomycota</taxon>
        <taxon>Agaricomycotina</taxon>
        <taxon>Agaricomycetes</taxon>
        <taxon>Agaricomycetidae</taxon>
        <taxon>Atheliales</taxon>
        <taxon>Atheliaceae</taxon>
        <taxon>Piloderma</taxon>
    </lineage>
</organism>
<evidence type="ECO:0000313" key="2">
    <source>
        <dbReference type="Proteomes" id="UP000054166"/>
    </source>
</evidence>
<dbReference type="HOGENOM" id="CLU_2414113_0_0_1"/>
<dbReference type="EMBL" id="KN833167">
    <property type="protein sequence ID" value="KIM72060.1"/>
    <property type="molecule type" value="Genomic_DNA"/>
</dbReference>
<keyword evidence="2" id="KW-1185">Reference proteome</keyword>
<reference evidence="2" key="2">
    <citation type="submission" date="2015-01" db="EMBL/GenBank/DDBJ databases">
        <title>Evolutionary Origins and Diversification of the Mycorrhizal Mutualists.</title>
        <authorList>
            <consortium name="DOE Joint Genome Institute"/>
            <consortium name="Mycorrhizal Genomics Consortium"/>
            <person name="Kohler A."/>
            <person name="Kuo A."/>
            <person name="Nagy L.G."/>
            <person name="Floudas D."/>
            <person name="Copeland A."/>
            <person name="Barry K.W."/>
            <person name="Cichocki N."/>
            <person name="Veneault-Fourrey C."/>
            <person name="LaButti K."/>
            <person name="Lindquist E.A."/>
            <person name="Lipzen A."/>
            <person name="Lundell T."/>
            <person name="Morin E."/>
            <person name="Murat C."/>
            <person name="Riley R."/>
            <person name="Ohm R."/>
            <person name="Sun H."/>
            <person name="Tunlid A."/>
            <person name="Henrissat B."/>
            <person name="Grigoriev I.V."/>
            <person name="Hibbett D.S."/>
            <person name="Martin F."/>
        </authorList>
    </citation>
    <scope>NUCLEOTIDE SEQUENCE [LARGE SCALE GENOMIC DNA]</scope>
    <source>
        <strain evidence="2">F 1598</strain>
    </source>
</reference>
<dbReference type="Proteomes" id="UP000054166">
    <property type="component" value="Unassembled WGS sequence"/>
</dbReference>
<name>A0A0C3EHC4_PILCF</name>
<dbReference type="InParanoid" id="A0A0C3EHC4"/>
<sequence>MPGFSNQQCALGNVVSLTSVMNIKRSYNARLHLNPEVNPLLQQYLLIERKLSIEPSFSINNRCFLTKMKMTAHQSLLPISACSISVESPGTL</sequence>
<accession>A0A0C3EHC4</accession>
<gene>
    <name evidence="1" type="ORF">PILCRDRAFT_830005</name>
</gene>
<protein>
    <submittedName>
        <fullName evidence="1">Uncharacterized protein</fullName>
    </submittedName>
</protein>
<evidence type="ECO:0000313" key="1">
    <source>
        <dbReference type="EMBL" id="KIM72060.1"/>
    </source>
</evidence>
<reference evidence="1 2" key="1">
    <citation type="submission" date="2014-04" db="EMBL/GenBank/DDBJ databases">
        <authorList>
            <consortium name="DOE Joint Genome Institute"/>
            <person name="Kuo A."/>
            <person name="Tarkka M."/>
            <person name="Buscot F."/>
            <person name="Kohler A."/>
            <person name="Nagy L.G."/>
            <person name="Floudas D."/>
            <person name="Copeland A."/>
            <person name="Barry K.W."/>
            <person name="Cichocki N."/>
            <person name="Veneault-Fourrey C."/>
            <person name="LaButti K."/>
            <person name="Lindquist E.A."/>
            <person name="Lipzen A."/>
            <person name="Lundell T."/>
            <person name="Morin E."/>
            <person name="Murat C."/>
            <person name="Sun H."/>
            <person name="Tunlid A."/>
            <person name="Henrissat B."/>
            <person name="Grigoriev I.V."/>
            <person name="Hibbett D.S."/>
            <person name="Martin F."/>
            <person name="Nordberg H.P."/>
            <person name="Cantor M.N."/>
            <person name="Hua S.X."/>
        </authorList>
    </citation>
    <scope>NUCLEOTIDE SEQUENCE [LARGE SCALE GENOMIC DNA]</scope>
    <source>
        <strain evidence="1 2">F 1598</strain>
    </source>
</reference>
<proteinExistence type="predicted"/>
<dbReference type="AlphaFoldDB" id="A0A0C3EHC4"/>